<evidence type="ECO:0000313" key="3">
    <source>
        <dbReference type="Proteomes" id="UP001178507"/>
    </source>
</evidence>
<keyword evidence="1" id="KW-1133">Transmembrane helix</keyword>
<dbReference type="Proteomes" id="UP001178507">
    <property type="component" value="Unassembled WGS sequence"/>
</dbReference>
<feature type="non-terminal residue" evidence="2">
    <location>
        <position position="1"/>
    </location>
</feature>
<feature type="transmembrane region" description="Helical" evidence="1">
    <location>
        <begin position="20"/>
        <end position="39"/>
    </location>
</feature>
<keyword evidence="1" id="KW-0472">Membrane</keyword>
<comment type="caution">
    <text evidence="2">The sequence shown here is derived from an EMBL/GenBank/DDBJ whole genome shotgun (WGS) entry which is preliminary data.</text>
</comment>
<dbReference type="EMBL" id="CAUJNA010000982">
    <property type="protein sequence ID" value="CAJ1383096.1"/>
    <property type="molecule type" value="Genomic_DNA"/>
</dbReference>
<protein>
    <submittedName>
        <fullName evidence="2">Uncharacterized protein</fullName>
    </submittedName>
</protein>
<reference evidence="2" key="1">
    <citation type="submission" date="2023-08" db="EMBL/GenBank/DDBJ databases">
        <authorList>
            <person name="Chen Y."/>
            <person name="Shah S."/>
            <person name="Dougan E. K."/>
            <person name="Thang M."/>
            <person name="Chan C."/>
        </authorList>
    </citation>
    <scope>NUCLEOTIDE SEQUENCE</scope>
</reference>
<evidence type="ECO:0000256" key="1">
    <source>
        <dbReference type="SAM" id="Phobius"/>
    </source>
</evidence>
<feature type="transmembrane region" description="Helical" evidence="1">
    <location>
        <begin position="441"/>
        <end position="463"/>
    </location>
</feature>
<sequence>ILLNARRLQDGYDIKYSAPLAVLLLGVVMTNILGVLDFLHEGHRLSVAMAAVDLDTPYLAAARCPQLLRGEPASDWERLRIRNAIWRSVPLASISFYIALRDLLEIPSCQLVASQSIIANGFTGIPNMFSEAASAGENPLNFQKVYRWNQINASVRELHLERYMNPKLWERWRRTEAMLWRSAHCEDSKWSAGRKLYLEDLAETWFVQPVVRLEDGHTGGLGTGNLLMTNILFQQAALRHLSLQKSLKPDILKLIRRSKGMVSREYVGVAWMSLEDTVNAFEEKLRKDLLDMPGVKTADVFSIHQERERWQWNLGFSFILLLHAVSPMVKHVQKSRRIPSKKLLPIAVHCMLDMILLVATLIGASLAEMAHDAGAMMDAIVNRVSPMVEAIIRGLGSLDTASILEESKRVATAVVSKEGMILMEQLENEVAPALMMSPAGLAGIGAGVLGFCLVSLTFTHFVCPGDVRLTLTTKSNVAVAGPLHLLATETDVDAIKMSKTIFLQIVCRTVLLTTISTACWYPINRSHVAVFYGLVFNASLEVRRIQSVWAVIAICHVLSGLVALEAISSSIPKDLESILPKAGNYGSLELEPEYWPRTSKRHM</sequence>
<accession>A0AA36IA93</accession>
<keyword evidence="3" id="KW-1185">Reference proteome</keyword>
<proteinExistence type="predicted"/>
<organism evidence="2 3">
    <name type="scientific">Effrenium voratum</name>
    <dbReference type="NCBI Taxonomy" id="2562239"/>
    <lineage>
        <taxon>Eukaryota</taxon>
        <taxon>Sar</taxon>
        <taxon>Alveolata</taxon>
        <taxon>Dinophyceae</taxon>
        <taxon>Suessiales</taxon>
        <taxon>Symbiodiniaceae</taxon>
        <taxon>Effrenium</taxon>
    </lineage>
</organism>
<evidence type="ECO:0000313" key="2">
    <source>
        <dbReference type="EMBL" id="CAJ1383096.1"/>
    </source>
</evidence>
<dbReference type="AlphaFoldDB" id="A0AA36IA93"/>
<gene>
    <name evidence="2" type="ORF">EVOR1521_LOCUS10305</name>
</gene>
<feature type="transmembrane region" description="Helical" evidence="1">
    <location>
        <begin position="505"/>
        <end position="523"/>
    </location>
</feature>
<feature type="transmembrane region" description="Helical" evidence="1">
    <location>
        <begin position="343"/>
        <end position="367"/>
    </location>
</feature>
<keyword evidence="1" id="KW-0812">Transmembrane</keyword>
<name>A0AA36IA93_9DINO</name>